<dbReference type="EMBL" id="JAYRBN010000027">
    <property type="protein sequence ID" value="KAL2749269.1"/>
    <property type="molecule type" value="Genomic_DNA"/>
</dbReference>
<sequence length="60" mass="6991">MHICGIHICESFLRYSNGFPIEKFKSESDSQFEDSERNSIDPFVNLTKTTDILQSIQDDY</sequence>
<dbReference type="AlphaFoldDB" id="A0ABD2CX01"/>
<evidence type="ECO:0000313" key="1">
    <source>
        <dbReference type="EMBL" id="KAL2749269.1"/>
    </source>
</evidence>
<name>A0ABD2CX01_VESMC</name>
<proteinExistence type="predicted"/>
<comment type="caution">
    <text evidence="1">The sequence shown here is derived from an EMBL/GenBank/DDBJ whole genome shotgun (WGS) entry which is preliminary data.</text>
</comment>
<gene>
    <name evidence="1" type="ORF">V1477_002209</name>
</gene>
<protein>
    <submittedName>
        <fullName evidence="1">Uncharacterized protein</fullName>
    </submittedName>
</protein>
<organism evidence="1 2">
    <name type="scientific">Vespula maculifrons</name>
    <name type="common">Eastern yellow jacket</name>
    <name type="synonym">Wasp</name>
    <dbReference type="NCBI Taxonomy" id="7453"/>
    <lineage>
        <taxon>Eukaryota</taxon>
        <taxon>Metazoa</taxon>
        <taxon>Ecdysozoa</taxon>
        <taxon>Arthropoda</taxon>
        <taxon>Hexapoda</taxon>
        <taxon>Insecta</taxon>
        <taxon>Pterygota</taxon>
        <taxon>Neoptera</taxon>
        <taxon>Endopterygota</taxon>
        <taxon>Hymenoptera</taxon>
        <taxon>Apocrita</taxon>
        <taxon>Aculeata</taxon>
        <taxon>Vespoidea</taxon>
        <taxon>Vespidae</taxon>
        <taxon>Vespinae</taxon>
        <taxon>Vespula</taxon>
    </lineage>
</organism>
<keyword evidence="2" id="KW-1185">Reference proteome</keyword>
<accession>A0ABD2CX01</accession>
<reference evidence="1 2" key="1">
    <citation type="journal article" date="2024" name="Ann. Entomol. Soc. Am.">
        <title>Genomic analyses of the southern and eastern yellowjacket wasps (Hymenoptera: Vespidae) reveal evolutionary signatures of social life.</title>
        <authorList>
            <person name="Catto M.A."/>
            <person name="Caine P.B."/>
            <person name="Orr S.E."/>
            <person name="Hunt B.G."/>
            <person name="Goodisman M.A.D."/>
        </authorList>
    </citation>
    <scope>NUCLEOTIDE SEQUENCE [LARGE SCALE GENOMIC DNA]</scope>
    <source>
        <strain evidence="1">232</strain>
        <tissue evidence="1">Head and thorax</tissue>
    </source>
</reference>
<dbReference type="Proteomes" id="UP001607303">
    <property type="component" value="Unassembled WGS sequence"/>
</dbReference>
<evidence type="ECO:0000313" key="2">
    <source>
        <dbReference type="Proteomes" id="UP001607303"/>
    </source>
</evidence>